<evidence type="ECO:0000313" key="2">
    <source>
        <dbReference type="EMBL" id="MPC18115.1"/>
    </source>
</evidence>
<protein>
    <submittedName>
        <fullName evidence="2">Uncharacterized protein</fullName>
    </submittedName>
</protein>
<name>A0A5B7DAB9_PORTR</name>
<accession>A0A5B7DAB9</accession>
<dbReference type="Proteomes" id="UP000324222">
    <property type="component" value="Unassembled WGS sequence"/>
</dbReference>
<dbReference type="EMBL" id="VSRR010000648">
    <property type="protein sequence ID" value="MPC18115.1"/>
    <property type="molecule type" value="Genomic_DNA"/>
</dbReference>
<proteinExistence type="predicted"/>
<dbReference type="AlphaFoldDB" id="A0A5B7DAB9"/>
<evidence type="ECO:0000313" key="3">
    <source>
        <dbReference type="Proteomes" id="UP000324222"/>
    </source>
</evidence>
<keyword evidence="3" id="KW-1185">Reference proteome</keyword>
<organism evidence="2 3">
    <name type="scientific">Portunus trituberculatus</name>
    <name type="common">Swimming crab</name>
    <name type="synonym">Neptunus trituberculatus</name>
    <dbReference type="NCBI Taxonomy" id="210409"/>
    <lineage>
        <taxon>Eukaryota</taxon>
        <taxon>Metazoa</taxon>
        <taxon>Ecdysozoa</taxon>
        <taxon>Arthropoda</taxon>
        <taxon>Crustacea</taxon>
        <taxon>Multicrustacea</taxon>
        <taxon>Malacostraca</taxon>
        <taxon>Eumalacostraca</taxon>
        <taxon>Eucarida</taxon>
        <taxon>Decapoda</taxon>
        <taxon>Pleocyemata</taxon>
        <taxon>Brachyura</taxon>
        <taxon>Eubrachyura</taxon>
        <taxon>Portunoidea</taxon>
        <taxon>Portunidae</taxon>
        <taxon>Portuninae</taxon>
        <taxon>Portunus</taxon>
    </lineage>
</organism>
<reference evidence="2 3" key="1">
    <citation type="submission" date="2019-05" db="EMBL/GenBank/DDBJ databases">
        <title>Another draft genome of Portunus trituberculatus and its Hox gene families provides insights of decapod evolution.</title>
        <authorList>
            <person name="Jeong J.-H."/>
            <person name="Song I."/>
            <person name="Kim S."/>
            <person name="Choi T."/>
            <person name="Kim D."/>
            <person name="Ryu S."/>
            <person name="Kim W."/>
        </authorList>
    </citation>
    <scope>NUCLEOTIDE SEQUENCE [LARGE SCALE GENOMIC DNA]</scope>
    <source>
        <tissue evidence="2">Muscle</tissue>
    </source>
</reference>
<evidence type="ECO:0000256" key="1">
    <source>
        <dbReference type="SAM" id="MobiDB-lite"/>
    </source>
</evidence>
<comment type="caution">
    <text evidence="2">The sequence shown here is derived from an EMBL/GenBank/DDBJ whole genome shotgun (WGS) entry which is preliminary data.</text>
</comment>
<gene>
    <name evidence="2" type="ORF">E2C01_010989</name>
</gene>
<feature type="region of interest" description="Disordered" evidence="1">
    <location>
        <begin position="23"/>
        <end position="43"/>
    </location>
</feature>
<sequence length="108" mass="12063">MPSQLYLREVSYRHRHKKAAATRMSSLAGSLAPESPACQRRSQRYTVDTLAPVQQEISRADSPASHSQIIRSDKRKNRYKTGFRVLQCTVSSSNASEADFSLPPQPGE</sequence>